<evidence type="ECO:0008006" key="4">
    <source>
        <dbReference type="Google" id="ProtNLM"/>
    </source>
</evidence>
<name>A0ABP9UQD4_9BACT</name>
<dbReference type="EMBL" id="BAABRI010000010">
    <property type="protein sequence ID" value="GAA5482902.1"/>
    <property type="molecule type" value="Genomic_DNA"/>
</dbReference>
<evidence type="ECO:0000313" key="3">
    <source>
        <dbReference type="Proteomes" id="UP001476282"/>
    </source>
</evidence>
<feature type="signal peptide" evidence="1">
    <location>
        <begin position="1"/>
        <end position="16"/>
    </location>
</feature>
<dbReference type="RefSeq" id="WP_353567029.1">
    <property type="nucleotide sequence ID" value="NZ_BAABRI010000010.1"/>
</dbReference>
<protein>
    <recommendedName>
        <fullName evidence="4">PEP-CTERM protein-sorting domain-containing protein</fullName>
    </recommendedName>
</protein>
<keyword evidence="1" id="KW-0732">Signal</keyword>
<reference evidence="2 3" key="1">
    <citation type="submission" date="2024-02" db="EMBL/GenBank/DDBJ databases">
        <title>Haloferula sargassicola NBRC 104335.</title>
        <authorList>
            <person name="Ichikawa N."/>
            <person name="Katano-Makiyama Y."/>
            <person name="Hidaka K."/>
        </authorList>
    </citation>
    <scope>NUCLEOTIDE SEQUENCE [LARGE SCALE GENOMIC DNA]</scope>
    <source>
        <strain evidence="2 3">NBRC 104335</strain>
    </source>
</reference>
<gene>
    <name evidence="2" type="ORF">Hsar01_02128</name>
</gene>
<evidence type="ECO:0000313" key="2">
    <source>
        <dbReference type="EMBL" id="GAA5482902.1"/>
    </source>
</evidence>
<accession>A0ABP9UQD4</accession>
<comment type="caution">
    <text evidence="2">The sequence shown here is derived from an EMBL/GenBank/DDBJ whole genome shotgun (WGS) entry which is preliminary data.</text>
</comment>
<keyword evidence="3" id="KW-1185">Reference proteome</keyword>
<sequence length="226" mass="23686">MKSLFLLLALTAPSFATLVSVGIIDPFDAGNDVVSIRTGSATDVYQDPSAILGGWRQLDVVVVSNPYFRDVRVGAIPETHQFFSETGPLAQATVSLTYDGNGLGLGGIDLTSGGAANSLGLNLADCDPNLTVTLSITDLDGHLASASLFRAEAIEAGEVVYFKFSHMDNAAGTDFTRTDKIVLTVDNGVSGDFTANFVGTFHAPEPGAPMLVAFSTLALAGRRRRV</sequence>
<organism evidence="2 3">
    <name type="scientific">Haloferula sargassicola</name>
    <dbReference type="NCBI Taxonomy" id="490096"/>
    <lineage>
        <taxon>Bacteria</taxon>
        <taxon>Pseudomonadati</taxon>
        <taxon>Verrucomicrobiota</taxon>
        <taxon>Verrucomicrobiia</taxon>
        <taxon>Verrucomicrobiales</taxon>
        <taxon>Verrucomicrobiaceae</taxon>
        <taxon>Haloferula</taxon>
    </lineage>
</organism>
<feature type="chain" id="PRO_5045159278" description="PEP-CTERM protein-sorting domain-containing protein" evidence="1">
    <location>
        <begin position="17"/>
        <end position="226"/>
    </location>
</feature>
<evidence type="ECO:0000256" key="1">
    <source>
        <dbReference type="SAM" id="SignalP"/>
    </source>
</evidence>
<proteinExistence type="predicted"/>
<dbReference type="Proteomes" id="UP001476282">
    <property type="component" value="Unassembled WGS sequence"/>
</dbReference>